<feature type="region of interest" description="Disordered" evidence="1">
    <location>
        <begin position="1017"/>
        <end position="1049"/>
    </location>
</feature>
<evidence type="ECO:0000313" key="3">
    <source>
        <dbReference type="Proteomes" id="UP000695022"/>
    </source>
</evidence>
<dbReference type="PANTHER" id="PTHR33480:SF1">
    <property type="entry name" value="TYR RECOMBINASE DOMAIN-CONTAINING PROTEIN"/>
    <property type="match status" value="1"/>
</dbReference>
<dbReference type="InterPro" id="IPR048367">
    <property type="entry name" value="TNP-like_RNaseH_C"/>
</dbReference>
<dbReference type="GeneID" id="106814198"/>
<evidence type="ECO:0000259" key="2">
    <source>
        <dbReference type="Pfam" id="PF21789"/>
    </source>
</evidence>
<reference evidence="4" key="1">
    <citation type="submission" date="2025-08" db="UniProtKB">
        <authorList>
            <consortium name="RefSeq"/>
        </authorList>
    </citation>
    <scope>IDENTIFICATION</scope>
</reference>
<organism evidence="3 4">
    <name type="scientific">Priapulus caudatus</name>
    <name type="common">Priapulid worm</name>
    <dbReference type="NCBI Taxonomy" id="37621"/>
    <lineage>
        <taxon>Eukaryota</taxon>
        <taxon>Metazoa</taxon>
        <taxon>Ecdysozoa</taxon>
        <taxon>Scalidophora</taxon>
        <taxon>Priapulida</taxon>
        <taxon>Priapulimorpha</taxon>
        <taxon>Priapulimorphida</taxon>
        <taxon>Priapulidae</taxon>
        <taxon>Priapulus</taxon>
    </lineage>
</organism>
<gene>
    <name evidence="4" type="primary">LOC106814198</name>
</gene>
<feature type="region of interest" description="Disordered" evidence="1">
    <location>
        <begin position="8"/>
        <end position="33"/>
    </location>
</feature>
<feature type="domain" description="Transposable element P transposase-like RNase H C-terminal" evidence="2">
    <location>
        <begin position="657"/>
        <end position="689"/>
    </location>
</feature>
<sequence>MWILATYYPSDDDDDESASHAGDDDAQNSSDSEIIPTVSDGIVLNKGNFRHNYEVLEKKKGMLIPKYRQKNTSSKSLVPCEFCLGMYSRKVLWEHQTRCCKRPTDANTKGRSGIQSGRLLLPVESANRNLYKNVLVRMIDDNIKPIIEGDGLIMKLANRLYAKYGHESQNHQYISQTLRQVGRLLSVTKKLGTPLHTIEECLNPGNWEVLIEGVKNLAEYDEETHTYTRPSLALKVGYSLKKCAKILRSESLMTDDEVNLQKRNAATNFLTLYEDDWGDRISAKALSTMDTNRYNSPKLLPLMTDVVKLQTYLQKEAKAAAQELAEGTDSYARLAKLCLTQLILFNRRRSGEAQRVQLSELNKALKTEHELEEEDMCKVLSKFEMHLLKSHLKIETKGKRGRKVPILLPDTLASRIRCLVEHREKAGVMSNFGRKGEGYTVHSEHVTIMVAVGNLDSWTISKSQQMFSIFTDKAIAQSQSDLLAGKKSRGANAVPSVSAEDSWLKLIASWKDVKKFYNADNSLPVKLAPKITAKHISATIFTDEVYAGMHILASIGRLGSQAHMTADFLKLVNNVFDLLNVRAYGKTAAPFTEHSDKQLNTLLDLKAQVQKWHMIVKGKKYRPPSFDALIEDFNVVISIHEDLVVKGPLEFLLTGRLNQDCIENVFPQIRSKGGHRFNPSAREFRFAYRNLSSNFILASLPSANCVYDNDIMLSRLRHLSSEACSIHEDHSQKPASKRPRTKQSSVAQKELEVIATADFETPAEVTNALAYIWVTRNYMVAAVGFEPTPPKRLGSGYRTTTQLLSELEWLTGQCKVTSILMDRIVLGVRDTATQQALLKERELTLEHSINICRAAENATRQCHALRQETIPDSVSMDGNLRTDIVDAVDRSLGNNSSFRCSDKVIVYGTQYKKGMVVLERYDDEGLSVIQMEFSIADLIMTDDMESVDLVREIVAKALPYKKGETLDEIVEKLKEDGLMDEEDFKFLQEEDLLKILPAVQARRLIAFVKAKDFVRSTNPTSPTTCTSDDTDEISISPVGSPSTSGSSSPVVPCFASPISGPDWETYAIPWEKLPPDFMVACRKGRAPEPSSRREMVRIFSKDIRSRKNLPGRAALRTLSKRMVALYPRSFENRLPNGVLVDNGIVGLVTAFENCIFNLMRSDKATHTACTARFLLKRLDANVGENAELVQPVKKIKIVHDSYGCVNWQPGKFDEGENDETQTQKQEWLKTENEKPIPDMKNVKEFMSSTYPSQWLFLNRSSSPSTTEVMKEWPFLFNFECMMAHFETLMGFGLEETLANNLQDNVDGMCEFFEELSFSSKNKLLRKCVKDMKQYDGNGDGHGGGMQRLVGAILCLIAYFGEEESIMCIYFEVPDIATAKDVENAHKIPTTPFIAVRGPNAFLAKRFFLVIDKKVVNDDLHSFMDALKSLFASFYILNIRYSPGIAVTLEFMQRILAMLNPGKREQDRENCHQPKDFLAAQQTEERHQPLECRQIYLLIVPPAVPCFNDI</sequence>
<dbReference type="PANTHER" id="PTHR33480">
    <property type="entry name" value="SET DOMAIN-CONTAINING PROTEIN-RELATED"/>
    <property type="match status" value="1"/>
</dbReference>
<evidence type="ECO:0000256" key="1">
    <source>
        <dbReference type="SAM" id="MobiDB-lite"/>
    </source>
</evidence>
<dbReference type="Proteomes" id="UP000695022">
    <property type="component" value="Unplaced"/>
</dbReference>
<name>A0ABM1EP62_PRICU</name>
<proteinExistence type="predicted"/>
<dbReference type="Pfam" id="PF21789">
    <property type="entry name" value="TNP-like_RNaseH_C"/>
    <property type="match status" value="1"/>
</dbReference>
<protein>
    <submittedName>
        <fullName evidence="4">Uncharacterized protein LOC106814198</fullName>
    </submittedName>
</protein>
<dbReference type="RefSeq" id="XP_014673983.1">
    <property type="nucleotide sequence ID" value="XM_014818497.1"/>
</dbReference>
<evidence type="ECO:0000313" key="4">
    <source>
        <dbReference type="RefSeq" id="XP_014673983.1"/>
    </source>
</evidence>
<accession>A0ABM1EP62</accession>
<keyword evidence="3" id="KW-1185">Reference proteome</keyword>